<dbReference type="PANTHER" id="PTHR43461">
    <property type="entry name" value="TRANSMEMBRANE PROTEIN 256"/>
    <property type="match status" value="1"/>
</dbReference>
<evidence type="ECO:0000256" key="6">
    <source>
        <dbReference type="SAM" id="Phobius"/>
    </source>
</evidence>
<organism evidence="7 8">
    <name type="scientific">Paenibacillus abyssi</name>
    <dbReference type="NCBI Taxonomy" id="1340531"/>
    <lineage>
        <taxon>Bacteria</taxon>
        <taxon>Bacillati</taxon>
        <taxon>Bacillota</taxon>
        <taxon>Bacilli</taxon>
        <taxon>Bacillales</taxon>
        <taxon>Paenibacillaceae</taxon>
        <taxon>Paenibacillus</taxon>
    </lineage>
</organism>
<accession>A0A917G795</accession>
<dbReference type="PANTHER" id="PTHR43461:SF1">
    <property type="entry name" value="TRANSMEMBRANE PROTEIN 256"/>
    <property type="match status" value="1"/>
</dbReference>
<evidence type="ECO:0000256" key="5">
    <source>
        <dbReference type="ARBA" id="ARBA00023136"/>
    </source>
</evidence>
<keyword evidence="4 6" id="KW-1133">Transmembrane helix</keyword>
<dbReference type="EMBL" id="BMGR01000025">
    <property type="protein sequence ID" value="GGG26177.1"/>
    <property type="molecule type" value="Genomic_DNA"/>
</dbReference>
<keyword evidence="5 6" id="KW-0472">Membrane</keyword>
<dbReference type="GO" id="GO:0005886">
    <property type="term" value="C:plasma membrane"/>
    <property type="evidence" value="ECO:0007669"/>
    <property type="project" value="TreeGrafter"/>
</dbReference>
<dbReference type="InterPro" id="IPR006696">
    <property type="entry name" value="DUF423"/>
</dbReference>
<feature type="transmembrane region" description="Helical" evidence="6">
    <location>
        <begin position="75"/>
        <end position="95"/>
    </location>
</feature>
<evidence type="ECO:0000313" key="7">
    <source>
        <dbReference type="EMBL" id="GGG26177.1"/>
    </source>
</evidence>
<dbReference type="RefSeq" id="WP_188533653.1">
    <property type="nucleotide sequence ID" value="NZ_BMGR01000025.1"/>
</dbReference>
<evidence type="ECO:0000256" key="3">
    <source>
        <dbReference type="ARBA" id="ARBA00022692"/>
    </source>
</evidence>
<keyword evidence="8" id="KW-1185">Reference proteome</keyword>
<feature type="transmembrane region" description="Helical" evidence="6">
    <location>
        <begin position="45"/>
        <end position="63"/>
    </location>
</feature>
<evidence type="ECO:0000256" key="2">
    <source>
        <dbReference type="ARBA" id="ARBA00009694"/>
    </source>
</evidence>
<feature type="transmembrane region" description="Helical" evidence="6">
    <location>
        <begin position="101"/>
        <end position="121"/>
    </location>
</feature>
<reference evidence="7" key="1">
    <citation type="journal article" date="2014" name="Int. J. Syst. Evol. Microbiol.">
        <title>Complete genome sequence of Corynebacterium casei LMG S-19264T (=DSM 44701T), isolated from a smear-ripened cheese.</title>
        <authorList>
            <consortium name="US DOE Joint Genome Institute (JGI-PGF)"/>
            <person name="Walter F."/>
            <person name="Albersmeier A."/>
            <person name="Kalinowski J."/>
            <person name="Ruckert C."/>
        </authorList>
    </citation>
    <scope>NUCLEOTIDE SEQUENCE</scope>
    <source>
        <strain evidence="7">CGMCC 1.12987</strain>
    </source>
</reference>
<dbReference type="AlphaFoldDB" id="A0A917G795"/>
<reference evidence="7" key="2">
    <citation type="submission" date="2020-09" db="EMBL/GenBank/DDBJ databases">
        <authorList>
            <person name="Sun Q."/>
            <person name="Zhou Y."/>
        </authorList>
    </citation>
    <scope>NUCLEOTIDE SEQUENCE</scope>
    <source>
        <strain evidence="7">CGMCC 1.12987</strain>
    </source>
</reference>
<dbReference type="Pfam" id="PF04241">
    <property type="entry name" value="DUF423"/>
    <property type="match status" value="1"/>
</dbReference>
<comment type="subcellular location">
    <subcellularLocation>
        <location evidence="1">Membrane</location>
        <topology evidence="1">Multi-pass membrane protein</topology>
    </subcellularLocation>
</comment>
<keyword evidence="3 6" id="KW-0812">Transmembrane</keyword>
<evidence type="ECO:0000313" key="8">
    <source>
        <dbReference type="Proteomes" id="UP000644756"/>
    </source>
</evidence>
<evidence type="ECO:0000256" key="4">
    <source>
        <dbReference type="ARBA" id="ARBA00022989"/>
    </source>
</evidence>
<comment type="caution">
    <text evidence="7">The sequence shown here is derived from an EMBL/GenBank/DDBJ whole genome shotgun (WGS) entry which is preliminary data.</text>
</comment>
<sequence>MYLKYAAYGAVHAMLAVVLGAFGAHGLEARLSEHMLTVFETGVRYHMYHGLGILLIAAFAERLGEMRAVVWAMRLLMIGIVLFSGSLYVLSLSGFTKLGMITPLGGVAFIAGWIMFASAAWRQRINK</sequence>
<evidence type="ECO:0000256" key="1">
    <source>
        <dbReference type="ARBA" id="ARBA00004141"/>
    </source>
</evidence>
<gene>
    <name evidence="7" type="primary">ywdK</name>
    <name evidence="7" type="ORF">GCM10010916_48220</name>
</gene>
<proteinExistence type="inferred from homology"/>
<dbReference type="Proteomes" id="UP000644756">
    <property type="component" value="Unassembled WGS sequence"/>
</dbReference>
<comment type="similarity">
    <text evidence="2">Belongs to the UPF0382 family.</text>
</comment>
<feature type="transmembrane region" description="Helical" evidence="6">
    <location>
        <begin position="5"/>
        <end position="25"/>
    </location>
</feature>
<name>A0A917G795_9BACL</name>
<protein>
    <submittedName>
        <fullName evidence="7">UPF0382 membrane protein YwdK</fullName>
    </submittedName>
</protein>